<evidence type="ECO:0000313" key="9">
    <source>
        <dbReference type="Proteomes" id="UP000612746"/>
    </source>
</evidence>
<accession>A0A8H7Q726</accession>
<dbReference type="Proteomes" id="UP000612746">
    <property type="component" value="Unassembled WGS sequence"/>
</dbReference>
<proteinExistence type="inferred from homology"/>
<dbReference type="PANTHER" id="PTHR32341:SF10">
    <property type="entry name" value="INTERFERON-INDUCIBLE GTPASE 5"/>
    <property type="match status" value="1"/>
</dbReference>
<feature type="transmembrane region" description="Helical" evidence="6">
    <location>
        <begin position="31"/>
        <end position="54"/>
    </location>
</feature>
<comment type="caution">
    <text evidence="8">The sequence shown here is derived from an EMBL/GenBank/DDBJ whole genome shotgun (WGS) entry which is preliminary data.</text>
</comment>
<dbReference type="GO" id="GO:0016020">
    <property type="term" value="C:membrane"/>
    <property type="evidence" value="ECO:0007669"/>
    <property type="project" value="InterPro"/>
</dbReference>
<dbReference type="InterPro" id="IPR007743">
    <property type="entry name" value="Immunity-related_GTPase-like"/>
</dbReference>
<evidence type="ECO:0000256" key="3">
    <source>
        <dbReference type="ARBA" id="ARBA00022801"/>
    </source>
</evidence>
<evidence type="ECO:0000256" key="5">
    <source>
        <dbReference type="SAM" id="MobiDB-lite"/>
    </source>
</evidence>
<feature type="transmembrane region" description="Helical" evidence="6">
    <location>
        <begin position="66"/>
        <end position="89"/>
    </location>
</feature>
<evidence type="ECO:0000256" key="1">
    <source>
        <dbReference type="ARBA" id="ARBA00005429"/>
    </source>
</evidence>
<dbReference type="GO" id="GO:0016787">
    <property type="term" value="F:hydrolase activity"/>
    <property type="evidence" value="ECO:0007669"/>
    <property type="project" value="UniProtKB-KW"/>
</dbReference>
<evidence type="ECO:0000259" key="7">
    <source>
        <dbReference type="PROSITE" id="PS51716"/>
    </source>
</evidence>
<dbReference type="OrthoDB" id="422720at2759"/>
<feature type="compositionally biased region" description="Basic and acidic residues" evidence="5">
    <location>
        <begin position="340"/>
        <end position="357"/>
    </location>
</feature>
<dbReference type="Gene3D" id="3.40.50.300">
    <property type="entry name" value="P-loop containing nucleotide triphosphate hydrolases"/>
    <property type="match status" value="1"/>
</dbReference>
<keyword evidence="4" id="KW-0342">GTP-binding</keyword>
<organism evidence="8 9">
    <name type="scientific">Umbelopsis vinacea</name>
    <dbReference type="NCBI Taxonomy" id="44442"/>
    <lineage>
        <taxon>Eukaryota</taxon>
        <taxon>Fungi</taxon>
        <taxon>Fungi incertae sedis</taxon>
        <taxon>Mucoromycota</taxon>
        <taxon>Mucoromycotina</taxon>
        <taxon>Umbelopsidomycetes</taxon>
        <taxon>Umbelopsidales</taxon>
        <taxon>Umbelopsidaceae</taxon>
        <taxon>Umbelopsis</taxon>
    </lineage>
</organism>
<evidence type="ECO:0000256" key="6">
    <source>
        <dbReference type="SAM" id="Phobius"/>
    </source>
</evidence>
<comment type="similarity">
    <text evidence="1">Belongs to the TRAFAC class dynamin-like GTPase superfamily. IRG family.</text>
</comment>
<evidence type="ECO:0000313" key="8">
    <source>
        <dbReference type="EMBL" id="KAG2186986.1"/>
    </source>
</evidence>
<keyword evidence="2" id="KW-0547">Nucleotide-binding</keyword>
<dbReference type="AlphaFoldDB" id="A0A8H7Q726"/>
<evidence type="ECO:0000256" key="2">
    <source>
        <dbReference type="ARBA" id="ARBA00022741"/>
    </source>
</evidence>
<dbReference type="InterPro" id="IPR030385">
    <property type="entry name" value="G_IRG_dom"/>
</dbReference>
<keyword evidence="6" id="KW-0472">Membrane</keyword>
<name>A0A8H7Q726_9FUNG</name>
<keyword evidence="3" id="KW-0378">Hydrolase</keyword>
<sequence>MGQAASTALSSSKASVVFYDSDELSNRFTKATLSTLAVPMVIVAFPFINAYTFTSEELTGVKLMDGAIGGLLGVIGWPLAPFLACWGVFEVLFKDAPPEPLAIPQEIKDKAKREFGLNCENYYNIAVAGIAGTGKSSVVNGIMGMHDNDPQAAVTGETEATIKPRAYRHPDLRTMVLWDLPGAATLHHPAETYFEDKFLCAFDALIIVMAERLQETDIIIAKKAEEKKVPVFFVRNKADQAVEAKIRRYSGSSQDDTYKWSTAAGELVKEVKQSIYKQLKSNNFSTRKLFILSAWNLQEFVSALSKRELEKNMHIIDEQRFMRTLIEGVLTKRRRKEKMKLKMEKQKQRQIVAEERQRNRRSAVGAA</sequence>
<feature type="region of interest" description="Disordered" evidence="5">
    <location>
        <begin position="340"/>
        <end position="367"/>
    </location>
</feature>
<protein>
    <recommendedName>
        <fullName evidence="7">IRG-type G domain-containing protein</fullName>
    </recommendedName>
</protein>
<keyword evidence="9" id="KW-1185">Reference proteome</keyword>
<dbReference type="Pfam" id="PF05049">
    <property type="entry name" value="IIGP"/>
    <property type="match status" value="1"/>
</dbReference>
<dbReference type="PROSITE" id="PS51716">
    <property type="entry name" value="G_IRG"/>
    <property type="match status" value="1"/>
</dbReference>
<dbReference type="PANTHER" id="PTHR32341">
    <property type="entry name" value="INTERFERON-INDUCIBLE GTPASE"/>
    <property type="match status" value="1"/>
</dbReference>
<feature type="domain" description="IRG-type G" evidence="7">
    <location>
        <begin position="121"/>
        <end position="312"/>
    </location>
</feature>
<dbReference type="SUPFAM" id="SSF52540">
    <property type="entry name" value="P-loop containing nucleoside triphosphate hydrolases"/>
    <property type="match status" value="1"/>
</dbReference>
<reference evidence="8" key="1">
    <citation type="submission" date="2020-12" db="EMBL/GenBank/DDBJ databases">
        <title>Metabolic potential, ecology and presence of endohyphal bacteria is reflected in genomic diversity of Mucoromycotina.</title>
        <authorList>
            <person name="Muszewska A."/>
            <person name="Okrasinska A."/>
            <person name="Steczkiewicz K."/>
            <person name="Drgas O."/>
            <person name="Orlowska M."/>
            <person name="Perlinska-Lenart U."/>
            <person name="Aleksandrzak-Piekarczyk T."/>
            <person name="Szatraj K."/>
            <person name="Zielenkiewicz U."/>
            <person name="Pilsyk S."/>
            <person name="Malc E."/>
            <person name="Mieczkowski P."/>
            <person name="Kruszewska J.S."/>
            <person name="Biernat P."/>
            <person name="Pawlowska J."/>
        </authorList>
    </citation>
    <scope>NUCLEOTIDE SEQUENCE</scope>
    <source>
        <strain evidence="8">WA0000051536</strain>
    </source>
</reference>
<dbReference type="InterPro" id="IPR051515">
    <property type="entry name" value="IRG"/>
</dbReference>
<keyword evidence="6" id="KW-0812">Transmembrane</keyword>
<gene>
    <name evidence="8" type="ORF">INT44_003214</name>
</gene>
<evidence type="ECO:0000256" key="4">
    <source>
        <dbReference type="ARBA" id="ARBA00023134"/>
    </source>
</evidence>
<dbReference type="EMBL" id="JAEPRA010000004">
    <property type="protein sequence ID" value="KAG2186986.1"/>
    <property type="molecule type" value="Genomic_DNA"/>
</dbReference>
<keyword evidence="6" id="KW-1133">Transmembrane helix</keyword>
<dbReference type="GO" id="GO:0005525">
    <property type="term" value="F:GTP binding"/>
    <property type="evidence" value="ECO:0007669"/>
    <property type="project" value="UniProtKB-KW"/>
</dbReference>
<dbReference type="InterPro" id="IPR027417">
    <property type="entry name" value="P-loop_NTPase"/>
</dbReference>